<keyword evidence="4" id="KW-1185">Reference proteome</keyword>
<comment type="caution">
    <text evidence="3">The sequence shown here is derived from an EMBL/GenBank/DDBJ whole genome shotgun (WGS) entry which is preliminary data.</text>
</comment>
<evidence type="ECO:0000256" key="1">
    <source>
        <dbReference type="SAM" id="Coils"/>
    </source>
</evidence>
<feature type="transmembrane region" description="Helical" evidence="2">
    <location>
        <begin position="51"/>
        <end position="75"/>
    </location>
</feature>
<evidence type="ECO:0000313" key="3">
    <source>
        <dbReference type="EMBL" id="KAK1923955.1"/>
    </source>
</evidence>
<gene>
    <name evidence="3" type="ORF">DB88DRAFT_259196</name>
</gene>
<keyword evidence="2" id="KW-1133">Transmembrane helix</keyword>
<keyword evidence="2" id="KW-0812">Transmembrane</keyword>
<dbReference type="EMBL" id="JAODAN010000005">
    <property type="protein sequence ID" value="KAK1923955.1"/>
    <property type="molecule type" value="Genomic_DNA"/>
</dbReference>
<reference evidence="3" key="1">
    <citation type="submission" date="2023-02" db="EMBL/GenBank/DDBJ databases">
        <title>Identification and recombinant expression of a fungal hydrolase from Papiliotrema laurentii that hydrolyzes apple cutin and clears colloidal polyester polyurethane.</title>
        <authorList>
            <consortium name="DOE Joint Genome Institute"/>
            <person name="Roman V.A."/>
            <person name="Bojanowski C."/>
            <person name="Crable B.R."/>
            <person name="Wagner D.N."/>
            <person name="Hung C.S."/>
            <person name="Nadeau L.J."/>
            <person name="Schratz L."/>
            <person name="Haridas S."/>
            <person name="Pangilinan J."/>
            <person name="Lipzen A."/>
            <person name="Na H."/>
            <person name="Yan M."/>
            <person name="Ng V."/>
            <person name="Grigoriev I.V."/>
            <person name="Spatafora J.W."/>
            <person name="Barlow D."/>
            <person name="Biffinger J."/>
            <person name="Kelley-Loughnane N."/>
            <person name="Varaljay V.A."/>
            <person name="Crookes-Goodson W.J."/>
        </authorList>
    </citation>
    <scope>NUCLEOTIDE SEQUENCE</scope>
    <source>
        <strain evidence="3">5307AH</strain>
    </source>
</reference>
<keyword evidence="2" id="KW-0472">Membrane</keyword>
<proteinExistence type="predicted"/>
<name>A0AAD9D0T4_PAPLA</name>
<keyword evidence="1" id="KW-0175">Coiled coil</keyword>
<feature type="coiled-coil region" evidence="1">
    <location>
        <begin position="100"/>
        <end position="127"/>
    </location>
</feature>
<dbReference type="AlphaFoldDB" id="A0AAD9D0T4"/>
<accession>A0AAD9D0T4</accession>
<organism evidence="3 4">
    <name type="scientific">Papiliotrema laurentii</name>
    <name type="common">Cryptococcus laurentii</name>
    <dbReference type="NCBI Taxonomy" id="5418"/>
    <lineage>
        <taxon>Eukaryota</taxon>
        <taxon>Fungi</taxon>
        <taxon>Dikarya</taxon>
        <taxon>Basidiomycota</taxon>
        <taxon>Agaricomycotina</taxon>
        <taxon>Tremellomycetes</taxon>
        <taxon>Tremellales</taxon>
        <taxon>Rhynchogastremaceae</taxon>
        <taxon>Papiliotrema</taxon>
    </lineage>
</organism>
<dbReference type="Proteomes" id="UP001182556">
    <property type="component" value="Unassembled WGS sequence"/>
</dbReference>
<evidence type="ECO:0000256" key="2">
    <source>
        <dbReference type="SAM" id="Phobius"/>
    </source>
</evidence>
<sequence length="170" mass="18467">MQARAARQVQITLGRRALSTTHVLRDQVVATTPVGTVGTIPKRSGGFRFPLACRGGILGFLFGFSLASGLSLYYLQQETKVASGLLLASVEELQQGTGKVTSHLDRLQAVEKELASLKAAAAQKDDVGKVRGEMKKVYDGLHLELLDLRAHVWGVEQDLQKVVKTESVRI</sequence>
<protein>
    <submittedName>
        <fullName evidence="3">Uncharacterized protein</fullName>
    </submittedName>
</protein>
<evidence type="ECO:0000313" key="4">
    <source>
        <dbReference type="Proteomes" id="UP001182556"/>
    </source>
</evidence>
<dbReference type="PANTHER" id="PTHR37849">
    <property type="entry name" value="YALI0E11605P"/>
    <property type="match status" value="1"/>
</dbReference>
<dbReference type="PANTHER" id="PTHR37849:SF1">
    <property type="entry name" value="YALI0E11605P"/>
    <property type="match status" value="1"/>
</dbReference>